<feature type="compositionally biased region" description="Acidic residues" evidence="1">
    <location>
        <begin position="1"/>
        <end position="13"/>
    </location>
</feature>
<gene>
    <name evidence="3" type="ORF">QQX10_06345</name>
</gene>
<feature type="transmembrane region" description="Helical" evidence="2">
    <location>
        <begin position="31"/>
        <end position="48"/>
    </location>
</feature>
<dbReference type="EMBL" id="JAUHPX010000003">
    <property type="protein sequence ID" value="MDN4487785.1"/>
    <property type="molecule type" value="Genomic_DNA"/>
</dbReference>
<evidence type="ECO:0000256" key="2">
    <source>
        <dbReference type="SAM" id="Phobius"/>
    </source>
</evidence>
<evidence type="ECO:0000256" key="1">
    <source>
        <dbReference type="SAM" id="MobiDB-lite"/>
    </source>
</evidence>
<protein>
    <submittedName>
        <fullName evidence="3">Lysylphosphatidylglycerol synthase domain-containing protein</fullName>
    </submittedName>
</protein>
<accession>A0AAW7M8F0</accession>
<evidence type="ECO:0000313" key="4">
    <source>
        <dbReference type="Proteomes" id="UP001172737"/>
    </source>
</evidence>
<feature type="transmembrane region" description="Helical" evidence="2">
    <location>
        <begin position="140"/>
        <end position="167"/>
    </location>
</feature>
<proteinExistence type="predicted"/>
<feature type="region of interest" description="Disordered" evidence="1">
    <location>
        <begin position="1"/>
        <end position="22"/>
    </location>
</feature>
<comment type="caution">
    <text evidence="3">The sequence shown here is derived from an EMBL/GenBank/DDBJ whole genome shotgun (WGS) entry which is preliminary data.</text>
</comment>
<feature type="transmembrane region" description="Helical" evidence="2">
    <location>
        <begin position="304"/>
        <end position="327"/>
    </location>
</feature>
<keyword evidence="4" id="KW-1185">Reference proteome</keyword>
<dbReference type="GO" id="GO:0005886">
    <property type="term" value="C:plasma membrane"/>
    <property type="evidence" value="ECO:0007669"/>
    <property type="project" value="UniProtKB-SubCell"/>
</dbReference>
<dbReference type="AlphaFoldDB" id="A0AAW7M8F0"/>
<feature type="transmembrane region" description="Helical" evidence="2">
    <location>
        <begin position="258"/>
        <end position="277"/>
    </location>
</feature>
<name>A0AAW7M8F0_9MICO</name>
<dbReference type="Proteomes" id="UP001172737">
    <property type="component" value="Unassembled WGS sequence"/>
</dbReference>
<organism evidence="3 4">
    <name type="scientific">Demequina lignilytica</name>
    <dbReference type="NCBI Taxonomy" id="3051663"/>
    <lineage>
        <taxon>Bacteria</taxon>
        <taxon>Bacillati</taxon>
        <taxon>Actinomycetota</taxon>
        <taxon>Actinomycetes</taxon>
        <taxon>Micrococcales</taxon>
        <taxon>Demequinaceae</taxon>
        <taxon>Demequina</taxon>
    </lineage>
</organism>
<feature type="transmembrane region" description="Helical" evidence="2">
    <location>
        <begin position="233"/>
        <end position="252"/>
    </location>
</feature>
<feature type="transmembrane region" description="Helical" evidence="2">
    <location>
        <begin position="68"/>
        <end position="88"/>
    </location>
</feature>
<reference evidence="3" key="1">
    <citation type="submission" date="2023-06" db="EMBL/GenBank/DDBJ databases">
        <title>Sysu t00039.</title>
        <authorList>
            <person name="Gao L."/>
            <person name="Fang B.-Z."/>
            <person name="Li W.-J."/>
        </authorList>
    </citation>
    <scope>NUCLEOTIDE SEQUENCE</scope>
    <source>
        <strain evidence="3">SYSU T00039</strain>
    </source>
</reference>
<feature type="transmembrane region" description="Helical" evidence="2">
    <location>
        <begin position="179"/>
        <end position="202"/>
    </location>
</feature>
<evidence type="ECO:0000313" key="3">
    <source>
        <dbReference type="EMBL" id="MDN4487785.1"/>
    </source>
</evidence>
<keyword evidence="2" id="KW-0812">Transmembrane</keyword>
<keyword evidence="2" id="KW-1133">Transmembrane helix</keyword>
<keyword evidence="2" id="KW-0472">Membrane</keyword>
<sequence length="338" mass="35862">MADSPAGDDDLDASDGSPTPARRAPWWRGRAMRTAVAVAVIGVVAYFFGRSLASNWDNLREEDLSLGWWAVAATVAFVLAVAVSGTLWGRIVRRLDPTPVSGVEAVRVHFSSWLLKYVPGQVGFVLNKVVWGQRRGVSRLVILISVVYENAFLLLGSTIPMVAILALARGGSLEVSGTVWLALAAMVPLAAATHPAVFHRVVSVLGRRTLKRDVPRDLFLPFGVTMRFQAAFLLPRVINGVGIAFIAAALAGAGPESWLPLTAAYAVAGAVGILAVFVPSGLGVREAVFVLFAAPYLGTEKAIVVSLVARVLATVADALIAGVYGILTLQTRKTRQQS</sequence>
<dbReference type="RefSeq" id="WP_301119119.1">
    <property type="nucleotide sequence ID" value="NZ_JAUHPX010000003.1"/>
</dbReference>